<dbReference type="GO" id="GO:0033615">
    <property type="term" value="P:mitochondrial proton-transporting ATP synthase complex assembly"/>
    <property type="evidence" value="ECO:0007669"/>
    <property type="project" value="TreeGrafter"/>
</dbReference>
<gene>
    <name evidence="1" type="primary">ATP12_2</name>
    <name evidence="1" type="ORF">HK097_009738</name>
</gene>
<proteinExistence type="predicted"/>
<evidence type="ECO:0000313" key="1">
    <source>
        <dbReference type="EMBL" id="KAJ3049252.1"/>
    </source>
</evidence>
<protein>
    <submittedName>
        <fullName evidence="1">ATP synthase complex assembly protein atp12</fullName>
    </submittedName>
</protein>
<keyword evidence="2" id="KW-1185">Reference proteome</keyword>
<organism evidence="1 2">
    <name type="scientific">Rhizophlyctis rosea</name>
    <dbReference type="NCBI Taxonomy" id="64517"/>
    <lineage>
        <taxon>Eukaryota</taxon>
        <taxon>Fungi</taxon>
        <taxon>Fungi incertae sedis</taxon>
        <taxon>Chytridiomycota</taxon>
        <taxon>Chytridiomycota incertae sedis</taxon>
        <taxon>Chytridiomycetes</taxon>
        <taxon>Rhizophlyctidales</taxon>
        <taxon>Rhizophlyctidaceae</taxon>
        <taxon>Rhizophlyctis</taxon>
    </lineage>
</organism>
<sequence length="98" mass="11038">MTSVKQSEEVVAQLRQLIESFDNLTLAAFEKAVLTAKSFVIGLALTQRRITVEEGAIAGRLEVLHQIDRWGEVEDSHDLDREEMKRQLGSVTCVLLKQ</sequence>
<dbReference type="Gene3D" id="1.10.3580.10">
    <property type="entry name" value="ATP12 ATPase"/>
    <property type="match status" value="1"/>
</dbReference>
<dbReference type="AlphaFoldDB" id="A0AAD5SAP9"/>
<reference evidence="1" key="1">
    <citation type="submission" date="2020-05" db="EMBL/GenBank/DDBJ databases">
        <title>Phylogenomic resolution of chytrid fungi.</title>
        <authorList>
            <person name="Stajich J.E."/>
            <person name="Amses K."/>
            <person name="Simmons R."/>
            <person name="Seto K."/>
            <person name="Myers J."/>
            <person name="Bonds A."/>
            <person name="Quandt C.A."/>
            <person name="Barry K."/>
            <person name="Liu P."/>
            <person name="Grigoriev I."/>
            <person name="Longcore J.E."/>
            <person name="James T.Y."/>
        </authorList>
    </citation>
    <scope>NUCLEOTIDE SEQUENCE</scope>
    <source>
        <strain evidence="1">JEL0318</strain>
    </source>
</reference>
<accession>A0AAD5SAP9</accession>
<dbReference type="SUPFAM" id="SSF160909">
    <property type="entry name" value="ATP12-like"/>
    <property type="match status" value="1"/>
</dbReference>
<comment type="caution">
    <text evidence="1">The sequence shown here is derived from an EMBL/GenBank/DDBJ whole genome shotgun (WGS) entry which is preliminary data.</text>
</comment>
<dbReference type="InterPro" id="IPR011419">
    <property type="entry name" value="ATP12_ATP_synth-F1-assembly"/>
</dbReference>
<dbReference type="InterPro" id="IPR023335">
    <property type="entry name" value="ATP12_ortho_dom_sf"/>
</dbReference>
<dbReference type="PANTHER" id="PTHR21013">
    <property type="entry name" value="ATP SYNTHASE MITOCHONDRIAL F1 COMPLEX ASSEMBLY FACTOR 2/ATP12 PROTEIN, MITOCHONDRIAL PRECURSOR"/>
    <property type="match status" value="1"/>
</dbReference>
<dbReference type="Proteomes" id="UP001212841">
    <property type="component" value="Unassembled WGS sequence"/>
</dbReference>
<evidence type="ECO:0000313" key="2">
    <source>
        <dbReference type="Proteomes" id="UP001212841"/>
    </source>
</evidence>
<name>A0AAD5SAP9_9FUNG</name>
<dbReference type="PANTHER" id="PTHR21013:SF10">
    <property type="entry name" value="ATP SYNTHASE MITOCHONDRIAL F1 COMPLEX ASSEMBLY FACTOR 2"/>
    <property type="match status" value="1"/>
</dbReference>
<dbReference type="GO" id="GO:0005739">
    <property type="term" value="C:mitochondrion"/>
    <property type="evidence" value="ECO:0007669"/>
    <property type="project" value="TreeGrafter"/>
</dbReference>
<dbReference type="EMBL" id="JADGJD010000670">
    <property type="protein sequence ID" value="KAJ3049252.1"/>
    <property type="molecule type" value="Genomic_DNA"/>
</dbReference>